<comment type="similarity">
    <text evidence="1 6">Belongs to the peptidase S8 family.</text>
</comment>
<evidence type="ECO:0000313" key="12">
    <source>
        <dbReference type="Proteomes" id="UP000573327"/>
    </source>
</evidence>
<feature type="region of interest" description="Disordered" evidence="7">
    <location>
        <begin position="377"/>
        <end position="396"/>
    </location>
</feature>
<accession>A0A7W7WM21</accession>
<keyword evidence="4 6" id="KW-0720">Serine protease</keyword>
<evidence type="ECO:0000256" key="1">
    <source>
        <dbReference type="ARBA" id="ARBA00011073"/>
    </source>
</evidence>
<dbReference type="InterPro" id="IPR021720">
    <property type="entry name" value="Malectin_dom"/>
</dbReference>
<dbReference type="AlphaFoldDB" id="A0A7W7WM21"/>
<dbReference type="PROSITE" id="PS00138">
    <property type="entry name" value="SUBTILASE_SER"/>
    <property type="match status" value="1"/>
</dbReference>
<dbReference type="InterPro" id="IPR036852">
    <property type="entry name" value="Peptidase_S8/S53_dom_sf"/>
</dbReference>
<protein>
    <submittedName>
        <fullName evidence="11">Subtilisin family serine protease</fullName>
    </submittedName>
</protein>
<dbReference type="PANTHER" id="PTHR43806:SF11">
    <property type="entry name" value="CEREVISIN-RELATED"/>
    <property type="match status" value="1"/>
</dbReference>
<evidence type="ECO:0000259" key="10">
    <source>
        <dbReference type="Pfam" id="PF11721"/>
    </source>
</evidence>
<dbReference type="SUPFAM" id="SSF49452">
    <property type="entry name" value="Starch-binding domain-like"/>
    <property type="match status" value="1"/>
</dbReference>
<evidence type="ECO:0000256" key="7">
    <source>
        <dbReference type="SAM" id="MobiDB-lite"/>
    </source>
</evidence>
<dbReference type="Pfam" id="PF13620">
    <property type="entry name" value="CarboxypepD_reg"/>
    <property type="match status" value="3"/>
</dbReference>
<evidence type="ECO:0000256" key="3">
    <source>
        <dbReference type="ARBA" id="ARBA00022801"/>
    </source>
</evidence>
<dbReference type="InterPro" id="IPR015500">
    <property type="entry name" value="Peptidase_S8_subtilisin-rel"/>
</dbReference>
<dbReference type="Gene3D" id="2.60.120.430">
    <property type="entry name" value="Galactose-binding lectin"/>
    <property type="match status" value="1"/>
</dbReference>
<dbReference type="SUPFAM" id="SSF52743">
    <property type="entry name" value="Subtilisin-like"/>
    <property type="match status" value="1"/>
</dbReference>
<dbReference type="Pfam" id="PF00082">
    <property type="entry name" value="Peptidase_S8"/>
    <property type="match status" value="1"/>
</dbReference>
<dbReference type="Gene3D" id="3.40.50.200">
    <property type="entry name" value="Peptidase S8/S53 domain"/>
    <property type="match status" value="1"/>
</dbReference>
<evidence type="ECO:0000313" key="11">
    <source>
        <dbReference type="EMBL" id="MBB4951660.1"/>
    </source>
</evidence>
<comment type="caution">
    <text evidence="11">The sequence shown here is derived from an EMBL/GenBank/DDBJ whole genome shotgun (WGS) entry which is preliminary data.</text>
</comment>
<dbReference type="PRINTS" id="PR00723">
    <property type="entry name" value="SUBTILISIN"/>
</dbReference>
<dbReference type="Gene3D" id="2.60.40.1120">
    <property type="entry name" value="Carboxypeptidase-like, regulatory domain"/>
    <property type="match status" value="3"/>
</dbReference>
<name>A0A7W7WM21_9ACTN</name>
<dbReference type="InterPro" id="IPR000209">
    <property type="entry name" value="Peptidase_S8/S53_dom"/>
</dbReference>
<reference evidence="11 12" key="1">
    <citation type="submission" date="2020-08" db="EMBL/GenBank/DDBJ databases">
        <title>Sequencing the genomes of 1000 actinobacteria strains.</title>
        <authorList>
            <person name="Klenk H.-P."/>
        </authorList>
    </citation>
    <scope>NUCLEOTIDE SEQUENCE [LARGE SCALE GENOMIC DNA]</scope>
    <source>
        <strain evidence="11 12">DSM 44786</strain>
    </source>
</reference>
<dbReference type="GO" id="GO:0030246">
    <property type="term" value="F:carbohydrate binding"/>
    <property type="evidence" value="ECO:0007669"/>
    <property type="project" value="InterPro"/>
</dbReference>
<dbReference type="RefSeq" id="WP_184923770.1">
    <property type="nucleotide sequence ID" value="NZ_JACHJR010000001.1"/>
</dbReference>
<dbReference type="SUPFAM" id="SSF49464">
    <property type="entry name" value="Carboxypeptidase regulatory domain-like"/>
    <property type="match status" value="2"/>
</dbReference>
<dbReference type="PROSITE" id="PS51892">
    <property type="entry name" value="SUBTILASE"/>
    <property type="match status" value="1"/>
</dbReference>
<evidence type="ECO:0000259" key="9">
    <source>
        <dbReference type="Pfam" id="PF00082"/>
    </source>
</evidence>
<feature type="signal peptide" evidence="8">
    <location>
        <begin position="1"/>
        <end position="32"/>
    </location>
</feature>
<feature type="active site" description="Charge relay system" evidence="5 6">
    <location>
        <position position="242"/>
    </location>
</feature>
<evidence type="ECO:0000256" key="8">
    <source>
        <dbReference type="SAM" id="SignalP"/>
    </source>
</evidence>
<proteinExistence type="inferred from homology"/>
<feature type="active site" description="Charge relay system" evidence="5 6">
    <location>
        <position position="413"/>
    </location>
</feature>
<evidence type="ECO:0000256" key="5">
    <source>
        <dbReference type="PIRSR" id="PIRSR615500-1"/>
    </source>
</evidence>
<dbReference type="InterPro" id="IPR050131">
    <property type="entry name" value="Peptidase_S8_subtilisin-like"/>
</dbReference>
<dbReference type="InterPro" id="IPR023828">
    <property type="entry name" value="Peptidase_S8_Ser-AS"/>
</dbReference>
<feature type="domain" description="Malectin" evidence="10">
    <location>
        <begin position="1026"/>
        <end position="1179"/>
    </location>
</feature>
<dbReference type="CDD" id="cd07481">
    <property type="entry name" value="Peptidases_S8_BacillopeptidaseF-like"/>
    <property type="match status" value="1"/>
</dbReference>
<dbReference type="Proteomes" id="UP000573327">
    <property type="component" value="Unassembled WGS sequence"/>
</dbReference>
<sequence>MAQPTRRWRTALTGLLAALALPTVTLAAPAFAAPVTPPAPTAKIEAKVLEQLADDDKAVYWVQLNSQAVTVDAQRATTKAAKAEALFRSKTAHADATQANLRGLLDAVRADYRSYWIVNAIRVTGDRKLLDRIAEQPEVASIRAEQTVKLDEIVPGTAEPKAQDAVEWNIDRIGAPRVWDELGDRGEGIVVANIDSGVDYTHPAVNAQYRGRSSDGVYSHDYNWFDPANVCPAAAPCDNNDHGTHTMGTMVGSAGADRIGVAPGARWIAAKGCETNSCSDASLLAAGQWVIAPTDRSGNNPRPDLAPDVVNNSWGGTLYDDWYRLTVQAWVDAGIFPAFSNGNSGPGCNTNGYPGGYTNGYSSGSFNSAGAISSFSSRGPGESGRVKPDLAAPGENVRSSVPGAGYAAFSGTSMASPHTAATVALIWAYSPSLRGNVAETRALLDRTAVNTDATACGGTAEKNNIFGEGKLDAYAAVSAASHGPVGTLTGRVTSGGTGLAGATVLADGAIDRTAVTAADGSYSLANLAEGSYTVTVTKYGYQPATSAVTVVADQTVSQDFAVEQAPSATVTGTVRSGGTPAAGSVVTVAGTPVSATTDAVGQYRFTLPLGEYDVTASSPYRCADQALRHLSLTGDTTADIELPVRTDTFGYSCAAGTGEWVGGSTKLALTGDTAAEQVRLPFAVPLYGGVHTVGYVSTDGVLSFPAASTVYSNGAIPSPGLPNGALYPLWDDLYLDANSGVYTASTGAAPNRAFVVEWRNVAFYSDRTQRLSFSVTIGEDGSFTYRYKDTAPAGLAAGSGATIGLENATGTDALQYSLNTAVLSNGLAVTFRPVRTGLVRGTVTDANDGKPLAGAAVKLLTGTGATAGTATSGEDGGYLLQPAAGDYRLETGAADYTTATGPVTVTAGAVQRPVTALATGRVTTSVPTLTAVVPAGQTRTRTFELANSGAPTAYTVTEAVDAAWLKVEPAGGDLGTGARQTVKLSLDTVGSAPGTVLTAQLLIRSASGRAPQLTVPVTVVVPGYQVALDAGATGTFTDSLGDSWTRDREYATGGYGYQGRSSAKDTRETITGTTDPKRFQTAREGMYGYAFDRVPNGVYTVELDFAELDRRSPDTRVFDVLIEDKEVIPDLDIALKAGIRKALTQTFTVTVTDGRLDVRFVASDGKTLLNAIRVTQRPDLTA</sequence>
<dbReference type="Pfam" id="PF11721">
    <property type="entry name" value="Malectin"/>
    <property type="match status" value="1"/>
</dbReference>
<dbReference type="PANTHER" id="PTHR43806">
    <property type="entry name" value="PEPTIDASE S8"/>
    <property type="match status" value="1"/>
</dbReference>
<keyword evidence="2 6" id="KW-0645">Protease</keyword>
<dbReference type="GO" id="GO:0006508">
    <property type="term" value="P:proteolysis"/>
    <property type="evidence" value="ECO:0007669"/>
    <property type="project" value="UniProtKB-KW"/>
</dbReference>
<keyword evidence="8" id="KW-0732">Signal</keyword>
<feature type="active site" description="Charge relay system" evidence="5 6">
    <location>
        <position position="195"/>
    </location>
</feature>
<dbReference type="InterPro" id="IPR013784">
    <property type="entry name" value="Carb-bd-like_fold"/>
</dbReference>
<dbReference type="GO" id="GO:0004252">
    <property type="term" value="F:serine-type endopeptidase activity"/>
    <property type="evidence" value="ECO:0007669"/>
    <property type="project" value="UniProtKB-UniRule"/>
</dbReference>
<keyword evidence="12" id="KW-1185">Reference proteome</keyword>
<gene>
    <name evidence="11" type="ORF">F4556_007195</name>
</gene>
<feature type="chain" id="PRO_5031445954" evidence="8">
    <location>
        <begin position="33"/>
        <end position="1182"/>
    </location>
</feature>
<evidence type="ECO:0000256" key="2">
    <source>
        <dbReference type="ARBA" id="ARBA00022670"/>
    </source>
</evidence>
<dbReference type="EMBL" id="JACHJR010000001">
    <property type="protein sequence ID" value="MBB4951660.1"/>
    <property type="molecule type" value="Genomic_DNA"/>
</dbReference>
<evidence type="ECO:0000256" key="6">
    <source>
        <dbReference type="PROSITE-ProRule" id="PRU01240"/>
    </source>
</evidence>
<dbReference type="InterPro" id="IPR033857">
    <property type="entry name" value="Bacillopeptidase_F"/>
</dbReference>
<dbReference type="SUPFAM" id="SSF49785">
    <property type="entry name" value="Galactose-binding domain-like"/>
    <property type="match status" value="1"/>
</dbReference>
<evidence type="ECO:0000256" key="4">
    <source>
        <dbReference type="ARBA" id="ARBA00022825"/>
    </source>
</evidence>
<feature type="domain" description="Peptidase S8/S53" evidence="9">
    <location>
        <begin position="186"/>
        <end position="469"/>
    </location>
</feature>
<dbReference type="InterPro" id="IPR008969">
    <property type="entry name" value="CarboxyPept-like_regulatory"/>
</dbReference>
<keyword evidence="3 6" id="KW-0378">Hydrolase</keyword>
<organism evidence="11 12">
    <name type="scientific">Kitasatospora gansuensis</name>
    <dbReference type="NCBI Taxonomy" id="258050"/>
    <lineage>
        <taxon>Bacteria</taxon>
        <taxon>Bacillati</taxon>
        <taxon>Actinomycetota</taxon>
        <taxon>Actinomycetes</taxon>
        <taxon>Kitasatosporales</taxon>
        <taxon>Streptomycetaceae</taxon>
        <taxon>Kitasatospora</taxon>
    </lineage>
</organism>
<dbReference type="InterPro" id="IPR008979">
    <property type="entry name" value="Galactose-bd-like_sf"/>
</dbReference>